<dbReference type="STRING" id="1754191.A0A1Y1UXR3"/>
<feature type="compositionally biased region" description="Polar residues" evidence="1">
    <location>
        <begin position="661"/>
        <end position="673"/>
    </location>
</feature>
<reference evidence="2 3" key="1">
    <citation type="submission" date="2016-08" db="EMBL/GenBank/DDBJ databases">
        <title>Genomes of anaerobic fungi encode conserved fungal cellulosomes for biomass hydrolysis.</title>
        <authorList>
            <consortium name="DOE Joint Genome Institute"/>
            <person name="Haitjema C.H."/>
            <person name="Gilmore S.P."/>
            <person name="Henske J.K."/>
            <person name="Solomon K.V."/>
            <person name="De Groot R."/>
            <person name="Kuo A."/>
            <person name="Mondo S.J."/>
            <person name="Salamov A.A."/>
            <person name="Labutti K."/>
            <person name="Zhao Z."/>
            <person name="Chiniquy J."/>
            <person name="Barry K."/>
            <person name="Brewer H.M."/>
            <person name="Purvine S.O."/>
            <person name="Wright A.T."/>
            <person name="Boxma B."/>
            <person name="Van Alen T."/>
            <person name="Hackstein J.H."/>
            <person name="Baker S.E."/>
            <person name="Grigoriev I.V."/>
            <person name="O'Malley M.A."/>
        </authorList>
    </citation>
    <scope>NUCLEOTIDE SEQUENCE [LARGE SCALE GENOMIC DNA]</scope>
    <source>
        <strain evidence="3">finn</strain>
    </source>
</reference>
<evidence type="ECO:0000313" key="2">
    <source>
        <dbReference type="EMBL" id="ORX42967.1"/>
    </source>
</evidence>
<dbReference type="PANTHER" id="PTHR15615">
    <property type="match status" value="1"/>
</dbReference>
<dbReference type="OrthoDB" id="1060854at2759"/>
<dbReference type="GO" id="GO:0005634">
    <property type="term" value="C:nucleus"/>
    <property type="evidence" value="ECO:0007669"/>
    <property type="project" value="TreeGrafter"/>
</dbReference>
<feature type="region of interest" description="Disordered" evidence="1">
    <location>
        <begin position="661"/>
        <end position="711"/>
    </location>
</feature>
<feature type="region of interest" description="Disordered" evidence="1">
    <location>
        <begin position="152"/>
        <end position="197"/>
    </location>
</feature>
<organism evidence="2 3">
    <name type="scientific">Piromyces finnis</name>
    <dbReference type="NCBI Taxonomy" id="1754191"/>
    <lineage>
        <taxon>Eukaryota</taxon>
        <taxon>Fungi</taxon>
        <taxon>Fungi incertae sedis</taxon>
        <taxon>Chytridiomycota</taxon>
        <taxon>Chytridiomycota incertae sedis</taxon>
        <taxon>Neocallimastigomycetes</taxon>
        <taxon>Neocallimastigales</taxon>
        <taxon>Neocallimastigaceae</taxon>
        <taxon>Piromyces</taxon>
    </lineage>
</organism>
<feature type="compositionally biased region" description="Polar residues" evidence="1">
    <location>
        <begin position="152"/>
        <end position="171"/>
    </location>
</feature>
<dbReference type="AlphaFoldDB" id="A0A1Y1UXR3"/>
<reference evidence="2 3" key="2">
    <citation type="submission" date="2016-08" db="EMBL/GenBank/DDBJ databases">
        <title>Pervasive Adenine N6-methylation of Active Genes in Fungi.</title>
        <authorList>
            <consortium name="DOE Joint Genome Institute"/>
            <person name="Mondo S.J."/>
            <person name="Dannebaum R.O."/>
            <person name="Kuo R.C."/>
            <person name="Labutti K."/>
            <person name="Haridas S."/>
            <person name="Kuo A."/>
            <person name="Salamov A."/>
            <person name="Ahrendt S.R."/>
            <person name="Lipzen A."/>
            <person name="Sullivan W."/>
            <person name="Andreopoulos W.B."/>
            <person name="Clum A."/>
            <person name="Lindquist E."/>
            <person name="Daum C."/>
            <person name="Ramamoorthy G.K."/>
            <person name="Gryganskyi A."/>
            <person name="Culley D."/>
            <person name="Magnuson J.K."/>
            <person name="James T.Y."/>
            <person name="O'Malley M.A."/>
            <person name="Stajich J.E."/>
            <person name="Spatafora J.W."/>
            <person name="Visel A."/>
            <person name="Grigoriev I.V."/>
        </authorList>
    </citation>
    <scope>NUCLEOTIDE SEQUENCE [LARGE SCALE GENOMIC DNA]</scope>
    <source>
        <strain evidence="3">finn</strain>
    </source>
</reference>
<dbReference type="EMBL" id="MCFH01000057">
    <property type="protein sequence ID" value="ORX42967.1"/>
    <property type="molecule type" value="Genomic_DNA"/>
</dbReference>
<name>A0A1Y1UXR3_9FUNG</name>
<feature type="compositionally biased region" description="Low complexity" evidence="1">
    <location>
        <begin position="550"/>
        <end position="562"/>
    </location>
</feature>
<dbReference type="Pfam" id="PF08613">
    <property type="entry name" value="Cyclin"/>
    <property type="match status" value="1"/>
</dbReference>
<dbReference type="Gene3D" id="1.10.472.10">
    <property type="entry name" value="Cyclin-like"/>
    <property type="match status" value="1"/>
</dbReference>
<protein>
    <submittedName>
        <fullName evidence="2">Cyclin-domain-containing protein</fullName>
    </submittedName>
</protein>
<keyword evidence="3" id="KW-1185">Reference proteome</keyword>
<feature type="compositionally biased region" description="Low complexity" evidence="1">
    <location>
        <begin position="355"/>
        <end position="378"/>
    </location>
</feature>
<feature type="compositionally biased region" description="Polar residues" evidence="1">
    <location>
        <begin position="478"/>
        <end position="500"/>
    </location>
</feature>
<evidence type="ECO:0000313" key="3">
    <source>
        <dbReference type="Proteomes" id="UP000193719"/>
    </source>
</evidence>
<feature type="compositionally biased region" description="Low complexity" evidence="1">
    <location>
        <begin position="675"/>
        <end position="694"/>
    </location>
</feature>
<comment type="caution">
    <text evidence="2">The sequence shown here is derived from an EMBL/GenBank/DDBJ whole genome shotgun (WGS) entry which is preliminary data.</text>
</comment>
<feature type="compositionally biased region" description="Low complexity" evidence="1">
    <location>
        <begin position="300"/>
        <end position="333"/>
    </location>
</feature>
<dbReference type="InterPro" id="IPR013922">
    <property type="entry name" value="Cyclin_PHO80-like"/>
</dbReference>
<feature type="region of interest" description="Disordered" evidence="1">
    <location>
        <begin position="352"/>
        <end position="378"/>
    </location>
</feature>
<evidence type="ECO:0000256" key="1">
    <source>
        <dbReference type="SAM" id="MobiDB-lite"/>
    </source>
</evidence>
<feature type="region of interest" description="Disordered" evidence="1">
    <location>
        <begin position="300"/>
        <end position="336"/>
    </location>
</feature>
<accession>A0A1Y1UXR3</accession>
<sequence length="733" mass="82416">TRFHAKSIPTIDILAYLNRILKYAPCENDCFLSVLVYFHKMATLQNKPPSFVSSCKKRRKPIIINSYNIHRLLIIGIMIAAKFYSDIFFTNSHYAKVGGLPVIELNQLEVEFLLINDFDLHISVEEIQETGDLLLSHALKYPIQVGVKSQNEIKPTSNTSQNQNSLTQKQTPPKEVPIPPRVQLNESEESNRRISVQSKPLSTVNLNNNQRPNLNYNIQFSNSPKPKHSSSYDEYNRDLLESTAVAIDSFDGEPIPKFTTLSSISKNNHRSPIPNVYTLARTTSKSASAKLRNSMIMSMNSNIPLSSSNNNNNNNNSNNHSNNNSNTTTPNFNGMNENVSVVTQNLRYNNRYSFQPPQSQQSYTQPPLQPPQQQSQQMLQPNLYQSLPPQTQSPNGILMDSQYSMYEAQQKSSEMMKKYESLRMSSTNQGNSMIYTQIPVSVPPKTYFTSPESTEAIPHQNSMISGVGSYSTSELYNSKRTSTGSHSFNGNNTMQVYKQPSKSKSSSSLNIINNDWHNKELPPINNMTHRNDNPRTLSNVNLHNTDILYQQQQQQQQQQSMQIPPPPPPKAVPPMYSNSPIKMNNGGGSSNPQDKRSSRMSMNFAGSQFSVESPMDAPPRLSKFFGYMPNEIISPIKITDDYQQDIQKMEDMTNNFYLSPLNPHSSPSINPPFQNYHMNSNPSSSSNTPHRSYNNSLSNVASPNSNPNMKDPGVSISSLAAKTSNLSLSVSYY</sequence>
<proteinExistence type="predicted"/>
<dbReference type="GO" id="GO:0016538">
    <property type="term" value="F:cyclin-dependent protein serine/threonine kinase regulator activity"/>
    <property type="evidence" value="ECO:0007669"/>
    <property type="project" value="TreeGrafter"/>
</dbReference>
<dbReference type="GO" id="GO:0019901">
    <property type="term" value="F:protein kinase binding"/>
    <property type="evidence" value="ECO:0007669"/>
    <property type="project" value="InterPro"/>
</dbReference>
<feature type="compositionally biased region" description="Pro residues" evidence="1">
    <location>
        <begin position="563"/>
        <end position="572"/>
    </location>
</feature>
<dbReference type="CDD" id="cd20558">
    <property type="entry name" value="CYCLIN_ScPCL7-like"/>
    <property type="match status" value="1"/>
</dbReference>
<feature type="region of interest" description="Disordered" evidence="1">
    <location>
        <begin position="478"/>
        <end position="599"/>
    </location>
</feature>
<dbReference type="PANTHER" id="PTHR15615:SF94">
    <property type="entry name" value="PHO85 CYCLIN-6-RELATED"/>
    <property type="match status" value="1"/>
</dbReference>
<feature type="non-terminal residue" evidence="2">
    <location>
        <position position="1"/>
    </location>
</feature>
<dbReference type="Proteomes" id="UP000193719">
    <property type="component" value="Unassembled WGS sequence"/>
</dbReference>
<gene>
    <name evidence="2" type="ORF">BCR36DRAFT_305170</name>
</gene>
<dbReference type="GO" id="GO:0000307">
    <property type="term" value="C:cyclin-dependent protein kinase holoenzyme complex"/>
    <property type="evidence" value="ECO:0007669"/>
    <property type="project" value="TreeGrafter"/>
</dbReference>
<feature type="compositionally biased region" description="Polar residues" evidence="1">
    <location>
        <begin position="534"/>
        <end position="549"/>
    </location>
</feature>
<feature type="compositionally biased region" description="Polar residues" evidence="1">
    <location>
        <begin position="695"/>
        <end position="708"/>
    </location>
</feature>